<evidence type="ECO:0000313" key="1">
    <source>
        <dbReference type="EMBL" id="AOY76982.1"/>
    </source>
</evidence>
<dbReference type="SUPFAM" id="SSF53448">
    <property type="entry name" value="Nucleotide-diphospho-sugar transferases"/>
    <property type="match status" value="1"/>
</dbReference>
<keyword evidence="3" id="KW-1185">Reference proteome</keyword>
<reference evidence="2 4" key="2">
    <citation type="submission" date="2017-03" db="EMBL/GenBank/DDBJ databases">
        <title>Complete sequence of Clostridium formicaceticum DSM 92.</title>
        <authorList>
            <person name="Poehlein A."/>
            <person name="Karl M."/>
            <person name="Bengelsdorf F.R."/>
            <person name="Duerre P."/>
            <person name="Daniel R."/>
        </authorList>
    </citation>
    <scope>NUCLEOTIDE SEQUENCE [LARGE SCALE GENOMIC DNA]</scope>
    <source>
        <strain evidence="2 4">DSM 92</strain>
    </source>
</reference>
<sequence length="231" mass="27263">MSGKKVKIIVGIEFNSRANGISRTKDWIDYRMEIFNKFTLQSLKKQTNQDFLVLVRYAEKTTDLIKDALSHYNPLPNNIKFIENKKYESIIEKSIKGYEYLYLVRLDCDDVYHKTFINQLHEYKPRKSTRALINQKGYVYDAVNHRLGNWYYVSPPFYTLIYKTKDYLAGERIPIPRGHCTVIKNPHEVIHKTNYAVIVHGKNTLNAFNNHRIGKVITDKKEIQNILKNFI</sequence>
<dbReference type="KEGG" id="cfm:BJL90_14630"/>
<dbReference type="AlphaFoldDB" id="A0AAC9RLE0"/>
<evidence type="ECO:0008006" key="5">
    <source>
        <dbReference type="Google" id="ProtNLM"/>
    </source>
</evidence>
<proteinExistence type="predicted"/>
<dbReference type="Gene3D" id="3.90.550.10">
    <property type="entry name" value="Spore Coat Polysaccharide Biosynthesis Protein SpsA, Chain A"/>
    <property type="match status" value="1"/>
</dbReference>
<dbReference type="RefSeq" id="WP_070969542.1">
    <property type="nucleotide sequence ID" value="NZ_CP017603.1"/>
</dbReference>
<evidence type="ECO:0000313" key="2">
    <source>
        <dbReference type="EMBL" id="ARE87468.1"/>
    </source>
</evidence>
<name>A0AAC9RLE0_9CLOT</name>
<dbReference type="Pfam" id="PF11316">
    <property type="entry name" value="Rhamno_transf"/>
    <property type="match status" value="1"/>
</dbReference>
<protein>
    <recommendedName>
        <fullName evidence="5">Rhamnosyl transferase</fullName>
    </recommendedName>
</protein>
<reference evidence="1 3" key="1">
    <citation type="submission" date="2016-10" db="EMBL/GenBank/DDBJ databases">
        <title>Complete Genome Sequence of Acetogen Clostridium formicoaceticum ATCC 27076.</title>
        <authorList>
            <person name="Bao T."/>
            <person name="Cheng C."/>
            <person name="Zhao J."/>
            <person name="Yang S.-T."/>
            <person name="Wang J."/>
            <person name="Wang M."/>
        </authorList>
    </citation>
    <scope>NUCLEOTIDE SEQUENCE [LARGE SCALE GENOMIC DNA]</scope>
    <source>
        <strain evidence="1 3">ATCC 27076</strain>
    </source>
</reference>
<evidence type="ECO:0000313" key="3">
    <source>
        <dbReference type="Proteomes" id="UP000177894"/>
    </source>
</evidence>
<accession>A0AAC9RLE0</accession>
<evidence type="ECO:0000313" key="4">
    <source>
        <dbReference type="Proteomes" id="UP000192478"/>
    </source>
</evidence>
<dbReference type="InterPro" id="IPR029044">
    <property type="entry name" value="Nucleotide-diphossugar_trans"/>
</dbReference>
<gene>
    <name evidence="1" type="ORF">BJL90_14630</name>
    <name evidence="2" type="ORF">CLFO_18680</name>
</gene>
<dbReference type="InterPro" id="IPR021466">
    <property type="entry name" value="Put_rhamnosyl_transferase"/>
</dbReference>
<dbReference type="EMBL" id="CP020559">
    <property type="protein sequence ID" value="ARE87468.1"/>
    <property type="molecule type" value="Genomic_DNA"/>
</dbReference>
<dbReference type="Proteomes" id="UP000192478">
    <property type="component" value="Chromosome"/>
</dbReference>
<dbReference type="EMBL" id="CP017603">
    <property type="protein sequence ID" value="AOY76982.1"/>
    <property type="molecule type" value="Genomic_DNA"/>
</dbReference>
<dbReference type="Proteomes" id="UP000177894">
    <property type="component" value="Chromosome"/>
</dbReference>
<organism evidence="2 4">
    <name type="scientific">Clostridium formicaceticum</name>
    <dbReference type="NCBI Taxonomy" id="1497"/>
    <lineage>
        <taxon>Bacteria</taxon>
        <taxon>Bacillati</taxon>
        <taxon>Bacillota</taxon>
        <taxon>Clostridia</taxon>
        <taxon>Eubacteriales</taxon>
        <taxon>Clostridiaceae</taxon>
        <taxon>Clostridium</taxon>
    </lineage>
</organism>